<dbReference type="RefSeq" id="WP_066450075.1">
    <property type="nucleotide sequence ID" value="NZ_JANKBF010000005.1"/>
</dbReference>
<comment type="caution">
    <text evidence="7">The sequence shown here is derived from an EMBL/GenBank/DDBJ whole genome shotgun (WGS) entry which is preliminary data.</text>
</comment>
<evidence type="ECO:0000313" key="8">
    <source>
        <dbReference type="Proteomes" id="UP000295515"/>
    </source>
</evidence>
<dbReference type="SUPFAM" id="SSF88659">
    <property type="entry name" value="Sigma3 and sigma4 domains of RNA polymerase sigma factors"/>
    <property type="match status" value="1"/>
</dbReference>
<dbReference type="CDD" id="cd06171">
    <property type="entry name" value="Sigma70_r4"/>
    <property type="match status" value="1"/>
</dbReference>
<feature type="domain" description="RNA polymerase sigma-70 region 2" evidence="5">
    <location>
        <begin position="22"/>
        <end position="87"/>
    </location>
</feature>
<dbReference type="GeneID" id="98916534"/>
<name>A0A4R3YLG4_9FIRM</name>
<keyword evidence="4" id="KW-0804">Transcription</keyword>
<keyword evidence="2" id="KW-0805">Transcription regulation</keyword>
<dbReference type="InterPro" id="IPR013325">
    <property type="entry name" value="RNA_pol_sigma_r2"/>
</dbReference>
<dbReference type="GO" id="GO:0006352">
    <property type="term" value="P:DNA-templated transcription initiation"/>
    <property type="evidence" value="ECO:0007669"/>
    <property type="project" value="InterPro"/>
</dbReference>
<evidence type="ECO:0000256" key="1">
    <source>
        <dbReference type="ARBA" id="ARBA00010641"/>
    </source>
</evidence>
<feature type="domain" description="RNA polymerase sigma factor 70 region 4 type 2" evidence="6">
    <location>
        <begin position="116"/>
        <end position="167"/>
    </location>
</feature>
<accession>A0A4R3YLG4</accession>
<evidence type="ECO:0000313" key="7">
    <source>
        <dbReference type="EMBL" id="TCV92288.1"/>
    </source>
</evidence>
<dbReference type="InterPro" id="IPR013249">
    <property type="entry name" value="RNA_pol_sigma70_r4_t2"/>
</dbReference>
<evidence type="ECO:0000256" key="3">
    <source>
        <dbReference type="ARBA" id="ARBA00023082"/>
    </source>
</evidence>
<dbReference type="SUPFAM" id="SSF88946">
    <property type="entry name" value="Sigma2 domain of RNA polymerase sigma factors"/>
    <property type="match status" value="1"/>
</dbReference>
<dbReference type="PANTHER" id="PTHR43133">
    <property type="entry name" value="RNA POLYMERASE ECF-TYPE SIGMA FACTO"/>
    <property type="match status" value="1"/>
</dbReference>
<dbReference type="Gene3D" id="1.10.1740.10">
    <property type="match status" value="1"/>
</dbReference>
<dbReference type="Gene3D" id="1.10.10.10">
    <property type="entry name" value="Winged helix-like DNA-binding domain superfamily/Winged helix DNA-binding domain"/>
    <property type="match status" value="1"/>
</dbReference>
<sequence>MNEKYYIRRIQKGDHRALDHFIELLYPQVYCFICHKIKDENIAKDITQDTFVRFIRALPTYHSEGKALNYLYKIASHVCYDYYKKEKNYLMLEDELIADETIDVHETIIKNMTSTQLQEVIYELKPAMQDIIILKYYHQYTFKEISEIYHIPISTVKTRHYQALIQLKKQMEGEHIDEY</sequence>
<dbReference type="InterPro" id="IPR039425">
    <property type="entry name" value="RNA_pol_sigma-70-like"/>
</dbReference>
<dbReference type="GO" id="GO:0016987">
    <property type="term" value="F:sigma factor activity"/>
    <property type="evidence" value="ECO:0007669"/>
    <property type="project" value="UniProtKB-KW"/>
</dbReference>
<evidence type="ECO:0000259" key="5">
    <source>
        <dbReference type="Pfam" id="PF04542"/>
    </source>
</evidence>
<keyword evidence="8" id="KW-1185">Reference proteome</keyword>
<protein>
    <submittedName>
        <fullName evidence="7">RNA polymerase sigma-70 factor (ECF subfamily)</fullName>
    </submittedName>
</protein>
<dbReference type="InterPro" id="IPR014284">
    <property type="entry name" value="RNA_pol_sigma-70_dom"/>
</dbReference>
<keyword evidence="3" id="KW-0731">Sigma factor</keyword>
<dbReference type="InterPro" id="IPR007627">
    <property type="entry name" value="RNA_pol_sigma70_r2"/>
</dbReference>
<dbReference type="Pfam" id="PF04542">
    <property type="entry name" value="Sigma70_r2"/>
    <property type="match status" value="1"/>
</dbReference>
<evidence type="ECO:0000256" key="4">
    <source>
        <dbReference type="ARBA" id="ARBA00023163"/>
    </source>
</evidence>
<gene>
    <name evidence="7" type="ORF">EDD60_12733</name>
</gene>
<reference evidence="7 8" key="1">
    <citation type="submission" date="2019-03" db="EMBL/GenBank/DDBJ databases">
        <title>Genomic Encyclopedia of Type Strains, Phase IV (KMG-IV): sequencing the most valuable type-strain genomes for metagenomic binning, comparative biology and taxonomic classification.</title>
        <authorList>
            <person name="Goeker M."/>
        </authorList>
    </citation>
    <scope>NUCLEOTIDE SEQUENCE [LARGE SCALE GENOMIC DNA]</scope>
    <source>
        <strain evidence="7 8">DSM 29487</strain>
    </source>
</reference>
<dbReference type="NCBIfam" id="TIGR02937">
    <property type="entry name" value="sigma70-ECF"/>
    <property type="match status" value="1"/>
</dbReference>
<dbReference type="EMBL" id="SMCQ01000027">
    <property type="protein sequence ID" value="TCV92288.1"/>
    <property type="molecule type" value="Genomic_DNA"/>
</dbReference>
<dbReference type="Proteomes" id="UP000295515">
    <property type="component" value="Unassembled WGS sequence"/>
</dbReference>
<comment type="similarity">
    <text evidence="1">Belongs to the sigma-70 factor family. ECF subfamily.</text>
</comment>
<dbReference type="PANTHER" id="PTHR43133:SF51">
    <property type="entry name" value="RNA POLYMERASE SIGMA FACTOR"/>
    <property type="match status" value="1"/>
</dbReference>
<evidence type="ECO:0000259" key="6">
    <source>
        <dbReference type="Pfam" id="PF08281"/>
    </source>
</evidence>
<dbReference type="InterPro" id="IPR036388">
    <property type="entry name" value="WH-like_DNA-bd_sf"/>
</dbReference>
<dbReference type="AlphaFoldDB" id="A0A4R3YLG4"/>
<dbReference type="GO" id="GO:0003677">
    <property type="term" value="F:DNA binding"/>
    <property type="evidence" value="ECO:0007669"/>
    <property type="project" value="InterPro"/>
</dbReference>
<dbReference type="Pfam" id="PF08281">
    <property type="entry name" value="Sigma70_r4_2"/>
    <property type="match status" value="1"/>
</dbReference>
<organism evidence="7 8">
    <name type="scientific">Longibaculum muris</name>
    <dbReference type="NCBI Taxonomy" id="1796628"/>
    <lineage>
        <taxon>Bacteria</taxon>
        <taxon>Bacillati</taxon>
        <taxon>Bacillota</taxon>
        <taxon>Erysipelotrichia</taxon>
        <taxon>Erysipelotrichales</taxon>
        <taxon>Coprobacillaceae</taxon>
        <taxon>Longibaculum</taxon>
    </lineage>
</organism>
<proteinExistence type="inferred from homology"/>
<evidence type="ECO:0000256" key="2">
    <source>
        <dbReference type="ARBA" id="ARBA00023015"/>
    </source>
</evidence>
<dbReference type="InterPro" id="IPR013324">
    <property type="entry name" value="RNA_pol_sigma_r3/r4-like"/>
</dbReference>